<protein>
    <submittedName>
        <fullName evidence="1">Uncharacterized protein</fullName>
    </submittedName>
</protein>
<evidence type="ECO:0000313" key="2">
    <source>
        <dbReference type="Proteomes" id="UP000322225"/>
    </source>
</evidence>
<proteinExistence type="predicted"/>
<gene>
    <name evidence="1" type="ORF">CI109_106801</name>
</gene>
<dbReference type="KEGG" id="ksn:43586243"/>
<reference evidence="1" key="2">
    <citation type="submission" date="2024-01" db="EMBL/GenBank/DDBJ databases">
        <title>Comparative genomics of Cryptococcus and Kwoniella reveals pathogenesis evolution and contrasting modes of karyotype evolution via chromosome fusion or intercentromeric recombination.</title>
        <authorList>
            <person name="Coelho M.A."/>
            <person name="David-Palma M."/>
            <person name="Shea T."/>
            <person name="Bowers K."/>
            <person name="McGinley-Smith S."/>
            <person name="Mohammad A.W."/>
            <person name="Gnirke A."/>
            <person name="Yurkov A.M."/>
            <person name="Nowrousian M."/>
            <person name="Sun S."/>
            <person name="Cuomo C.A."/>
            <person name="Heitman J."/>
        </authorList>
    </citation>
    <scope>NUCLEOTIDE SEQUENCE</scope>
    <source>
        <strain evidence="1">CBS 12478</strain>
    </source>
</reference>
<reference evidence="1" key="1">
    <citation type="submission" date="2017-08" db="EMBL/GenBank/DDBJ databases">
        <authorList>
            <person name="Cuomo C."/>
            <person name="Billmyre B."/>
            <person name="Heitman J."/>
        </authorList>
    </citation>
    <scope>NUCLEOTIDE SEQUENCE</scope>
    <source>
        <strain evidence="1">CBS 12478</strain>
    </source>
</reference>
<dbReference type="EMBL" id="CP144063">
    <property type="protein sequence ID" value="WWD22310.1"/>
    <property type="molecule type" value="Genomic_DNA"/>
</dbReference>
<dbReference type="GeneID" id="43586243"/>
<accession>A0A5M6CAG0</accession>
<dbReference type="RefSeq" id="XP_031863690.1">
    <property type="nucleotide sequence ID" value="XM_032002133.1"/>
</dbReference>
<dbReference type="Proteomes" id="UP000322225">
    <property type="component" value="Chromosome 13"/>
</dbReference>
<evidence type="ECO:0000313" key="1">
    <source>
        <dbReference type="EMBL" id="WWD22310.1"/>
    </source>
</evidence>
<keyword evidence="2" id="KW-1185">Reference proteome</keyword>
<name>A0A5M6CAG0_9TREE</name>
<sequence>MSPTFPPDVIERIIAHTAHQPTLFTLTLVNRFTHHLANPKLYHTVRLHTPQAWVKYFNFSTSGVDGKPATPINYKTFHLVTTVTGTKPSICLSLSDMLEDMLPIGEHFAHVEHFRWRHGAFVNPSSASTKEQGSTIDNDHDQTAQAFSLLNRDDWLIFQEFSFRGNTTTFDVHLDHLESFDFPKFTGWFYNPELEENRIYGIRYVGFDINTAREEWFGDWCPREYQSPVDDPRYVIGIGNAEIDSIQELAEDVKLLSGNLVEVSKADEKKDPDEWREWVLKRPWEIKGSR</sequence>
<dbReference type="AlphaFoldDB" id="A0A5M6CAG0"/>
<organism evidence="1 2">
    <name type="scientific">Kwoniella shandongensis</name>
    <dbReference type="NCBI Taxonomy" id="1734106"/>
    <lineage>
        <taxon>Eukaryota</taxon>
        <taxon>Fungi</taxon>
        <taxon>Dikarya</taxon>
        <taxon>Basidiomycota</taxon>
        <taxon>Agaricomycotina</taxon>
        <taxon>Tremellomycetes</taxon>
        <taxon>Tremellales</taxon>
        <taxon>Cryptococcaceae</taxon>
        <taxon>Kwoniella</taxon>
    </lineage>
</organism>